<keyword evidence="1" id="KW-0812">Transmembrane</keyword>
<feature type="transmembrane region" description="Helical" evidence="1">
    <location>
        <begin position="72"/>
        <end position="93"/>
    </location>
</feature>
<dbReference type="Proteomes" id="UP001595748">
    <property type="component" value="Unassembled WGS sequence"/>
</dbReference>
<dbReference type="RefSeq" id="WP_380076578.1">
    <property type="nucleotide sequence ID" value="NZ_JBHRZF010000071.1"/>
</dbReference>
<proteinExistence type="predicted"/>
<gene>
    <name evidence="2" type="ORF">ACFOPQ_06600</name>
</gene>
<evidence type="ECO:0000313" key="2">
    <source>
        <dbReference type="EMBL" id="MFC3860433.1"/>
    </source>
</evidence>
<keyword evidence="3" id="KW-1185">Reference proteome</keyword>
<evidence type="ECO:0000256" key="1">
    <source>
        <dbReference type="SAM" id="Phobius"/>
    </source>
</evidence>
<organism evidence="2 3">
    <name type="scientific">Deinococcus antarcticus</name>
    <dbReference type="NCBI Taxonomy" id="1298767"/>
    <lineage>
        <taxon>Bacteria</taxon>
        <taxon>Thermotogati</taxon>
        <taxon>Deinococcota</taxon>
        <taxon>Deinococci</taxon>
        <taxon>Deinococcales</taxon>
        <taxon>Deinococcaceae</taxon>
        <taxon>Deinococcus</taxon>
    </lineage>
</organism>
<keyword evidence="1" id="KW-1133">Transmembrane helix</keyword>
<feature type="transmembrane region" description="Helical" evidence="1">
    <location>
        <begin position="12"/>
        <end position="34"/>
    </location>
</feature>
<reference evidence="3" key="1">
    <citation type="journal article" date="2019" name="Int. J. Syst. Evol. Microbiol.">
        <title>The Global Catalogue of Microorganisms (GCM) 10K type strain sequencing project: providing services to taxonomists for standard genome sequencing and annotation.</title>
        <authorList>
            <consortium name="The Broad Institute Genomics Platform"/>
            <consortium name="The Broad Institute Genome Sequencing Center for Infectious Disease"/>
            <person name="Wu L."/>
            <person name="Ma J."/>
        </authorList>
    </citation>
    <scope>NUCLEOTIDE SEQUENCE [LARGE SCALE GENOMIC DNA]</scope>
    <source>
        <strain evidence="3">CCTCC AB 2013263</strain>
    </source>
</reference>
<dbReference type="EMBL" id="JBHRZF010000071">
    <property type="protein sequence ID" value="MFC3860433.1"/>
    <property type="molecule type" value="Genomic_DNA"/>
</dbReference>
<keyword evidence="1" id="KW-0472">Membrane</keyword>
<sequence>MNNAPAFETKHFLPGLLAGWVVGAALVMLVRLLGGVALTDPCRGHTILALLMPLLLGPGGLAFAALNWRRPRISALGLGFMVASLFPALYLGVRDIGELRHIGCAGGYVIVAQPGGKSISTLTLGGGETKTLTGRLGGYTPQSHPGPFTLAAQSTTPDVTVTLPKTSVLVGEEFPIQVTARKGTPVNTYTAGINATGQKDGREVTASGTFGVKVNP</sequence>
<protein>
    <submittedName>
        <fullName evidence="2">Uncharacterized protein</fullName>
    </submittedName>
</protein>
<comment type="caution">
    <text evidence="2">The sequence shown here is derived from an EMBL/GenBank/DDBJ whole genome shotgun (WGS) entry which is preliminary data.</text>
</comment>
<name>A0ABV8A412_9DEIO</name>
<accession>A0ABV8A412</accession>
<evidence type="ECO:0000313" key="3">
    <source>
        <dbReference type="Proteomes" id="UP001595748"/>
    </source>
</evidence>
<feature type="transmembrane region" description="Helical" evidence="1">
    <location>
        <begin position="46"/>
        <end position="66"/>
    </location>
</feature>